<feature type="binding site" evidence="8">
    <location>
        <position position="296"/>
    </location>
    <ligand>
        <name>FAD</name>
        <dbReference type="ChEBI" id="CHEBI:57692"/>
    </ligand>
</feature>
<comment type="subcellular location">
    <subcellularLocation>
        <location evidence="2">Membrane</location>
    </subcellularLocation>
</comment>
<gene>
    <name evidence="12" type="ORF">SAPINGB_P002187</name>
</gene>
<dbReference type="EMBL" id="CABVLU010000002">
    <property type="protein sequence ID" value="VVT49268.1"/>
    <property type="molecule type" value="Genomic_DNA"/>
</dbReference>
<feature type="compositionally biased region" description="Basic and acidic residues" evidence="10">
    <location>
        <begin position="74"/>
        <end position="88"/>
    </location>
</feature>
<evidence type="ECO:0000259" key="11">
    <source>
        <dbReference type="PROSITE" id="PS51384"/>
    </source>
</evidence>
<dbReference type="Gene3D" id="3.40.50.80">
    <property type="entry name" value="Nucleotide-binding domain of ferredoxin-NADP reductase (FNR) module"/>
    <property type="match status" value="1"/>
</dbReference>
<dbReference type="PANTHER" id="PTHR19370">
    <property type="entry name" value="NADH-CYTOCHROME B5 REDUCTASE"/>
    <property type="match status" value="1"/>
</dbReference>
<dbReference type="PANTHER" id="PTHR19370:SF189">
    <property type="entry name" value="CYTOCHROME C MITOCHONDRIAL IMPORT FACTOR CYC2"/>
    <property type="match status" value="1"/>
</dbReference>
<reference evidence="12 13" key="1">
    <citation type="submission" date="2019-09" db="EMBL/GenBank/DDBJ databases">
        <authorList>
            <person name="Brejova B."/>
        </authorList>
    </citation>
    <scope>NUCLEOTIDE SEQUENCE [LARGE SCALE GENOMIC DNA]</scope>
</reference>
<dbReference type="InterPro" id="IPR017927">
    <property type="entry name" value="FAD-bd_FR_type"/>
</dbReference>
<dbReference type="SUPFAM" id="SSF52343">
    <property type="entry name" value="Ferredoxin reductase-like, C-terminal NADP-linked domain"/>
    <property type="match status" value="1"/>
</dbReference>
<feature type="compositionally biased region" description="Basic and acidic residues" evidence="10">
    <location>
        <begin position="124"/>
        <end position="141"/>
    </location>
</feature>
<dbReference type="InterPro" id="IPR017938">
    <property type="entry name" value="Riboflavin_synthase-like_b-brl"/>
</dbReference>
<keyword evidence="7" id="KW-0472">Membrane</keyword>
<organism evidence="12 13">
    <name type="scientific">Magnusiomyces paraingens</name>
    <dbReference type="NCBI Taxonomy" id="2606893"/>
    <lineage>
        <taxon>Eukaryota</taxon>
        <taxon>Fungi</taxon>
        <taxon>Dikarya</taxon>
        <taxon>Ascomycota</taxon>
        <taxon>Saccharomycotina</taxon>
        <taxon>Dipodascomycetes</taxon>
        <taxon>Dipodascales</taxon>
        <taxon>Dipodascaceae</taxon>
        <taxon>Magnusiomyces</taxon>
    </lineage>
</organism>
<feature type="binding site" evidence="8">
    <location>
        <position position="288"/>
    </location>
    <ligand>
        <name>FAD</name>
        <dbReference type="ChEBI" id="CHEBI:57692"/>
    </ligand>
</feature>
<evidence type="ECO:0000256" key="9">
    <source>
        <dbReference type="SAM" id="Coils"/>
    </source>
</evidence>
<dbReference type="PROSITE" id="PS51384">
    <property type="entry name" value="FAD_FR"/>
    <property type="match status" value="1"/>
</dbReference>
<comment type="cofactor">
    <cofactor evidence="1 8">
        <name>FAD</name>
        <dbReference type="ChEBI" id="CHEBI:57692"/>
    </cofactor>
</comment>
<feature type="domain" description="FAD-binding FR-type" evidence="11">
    <location>
        <begin position="182"/>
        <end position="320"/>
    </location>
</feature>
<keyword evidence="13" id="KW-1185">Reference proteome</keyword>
<dbReference type="GO" id="GO:0016491">
    <property type="term" value="F:oxidoreductase activity"/>
    <property type="evidence" value="ECO:0007669"/>
    <property type="project" value="UniProtKB-KW"/>
</dbReference>
<evidence type="ECO:0000256" key="8">
    <source>
        <dbReference type="PIRSR" id="PIRSR601834-1"/>
    </source>
</evidence>
<evidence type="ECO:0000256" key="10">
    <source>
        <dbReference type="SAM" id="MobiDB-lite"/>
    </source>
</evidence>
<dbReference type="Pfam" id="PF00970">
    <property type="entry name" value="FAD_binding_6"/>
    <property type="match status" value="1"/>
</dbReference>
<dbReference type="GO" id="GO:0016020">
    <property type="term" value="C:membrane"/>
    <property type="evidence" value="ECO:0007669"/>
    <property type="project" value="UniProtKB-SubCell"/>
</dbReference>
<evidence type="ECO:0000313" key="13">
    <source>
        <dbReference type="Proteomes" id="UP000398389"/>
    </source>
</evidence>
<dbReference type="RefSeq" id="XP_031852797.1">
    <property type="nucleotide sequence ID" value="XM_031996906.1"/>
</dbReference>
<feature type="region of interest" description="Disordered" evidence="10">
    <location>
        <begin position="543"/>
        <end position="564"/>
    </location>
</feature>
<feature type="region of interest" description="Disordered" evidence="10">
    <location>
        <begin position="115"/>
        <end position="141"/>
    </location>
</feature>
<keyword evidence="6" id="KW-0560">Oxidoreductase</keyword>
<evidence type="ECO:0000256" key="3">
    <source>
        <dbReference type="ARBA" id="ARBA00006105"/>
    </source>
</evidence>
<feature type="region of interest" description="Disordered" evidence="10">
    <location>
        <begin position="37"/>
        <end position="100"/>
    </location>
</feature>
<dbReference type="Proteomes" id="UP000398389">
    <property type="component" value="Unassembled WGS sequence"/>
</dbReference>
<dbReference type="SUPFAM" id="SSF63380">
    <property type="entry name" value="Riboflavin synthase domain-like"/>
    <property type="match status" value="1"/>
</dbReference>
<dbReference type="AlphaFoldDB" id="A0A5E8BI95"/>
<dbReference type="InterPro" id="IPR039261">
    <property type="entry name" value="FNR_nucleotide-bd"/>
</dbReference>
<accession>A0A5E8BI95</accession>
<dbReference type="InterPro" id="IPR008333">
    <property type="entry name" value="Cbr1-like_FAD-bd_dom"/>
</dbReference>
<keyword evidence="9" id="KW-0175">Coiled coil</keyword>
<dbReference type="OrthoDB" id="432685at2759"/>
<evidence type="ECO:0000256" key="2">
    <source>
        <dbReference type="ARBA" id="ARBA00004370"/>
    </source>
</evidence>
<protein>
    <recommendedName>
        <fullName evidence="11">FAD-binding FR-type domain-containing protein</fullName>
    </recommendedName>
</protein>
<feature type="coiled-coil region" evidence="9">
    <location>
        <begin position="492"/>
        <end position="522"/>
    </location>
</feature>
<dbReference type="GeneID" id="43581006"/>
<name>A0A5E8BI95_9ASCO</name>
<sequence>MLKLKLHQLPVRYNRPGKRFASKFFIYNCRSFSSSQSFFQKETPEQDERQPKDTENYDNESSLVHESSQSTPSFKKEPASSDVYHSENSKTAPAEQGSKGYVPRLTYERVAYEYPPSPSVNSAGEERDGGGKIKLPKPEESSPWKRHFPYIAAAAGVLWALYAYKYFVSGEKTGDTQALEPDKFTTFKITYKEDVAPDVQLIELSPRNYEEYRKVLKAKESLWNGKNLWSIDVKQPEIQVVRKYTPLPLYFMQGGLSSSSDDPSKKQPALLKMIGKDEDEGRFVLLVKKYNDGEVSRWLHKLPIGTLVDIRGPYVSYRFPFSPIDKEMPPRPPMEDLPSRMIPEDFPDEYAVSVKTKTKSEKPEETQNKAGFWNKIVGGSKNLEENKKQVFVSPSGKQTPLPENIAFFAGGTGIAPILQSLLSQNPPRGFVDVYYSVRSRNEVPFSRFLLFLEKAGRAKFHIFVDDENKFLTEADVPTPSPLQYTGYTNEKLKAEMDRQKKLEETIAEVKRERQQSKEFKESQTIEEPVSKEIVETMKPVVSLPESPVTSNGNTLDTNEDVSETVERPIVENPRIKYRSILDQVVDRKVTGRDAQLYQQGPSLAIVCGPPGYVTYMAGRRDARGTSPITGILGQKGWDITNTFRME</sequence>
<keyword evidence="4 8" id="KW-0285">Flavoprotein</keyword>
<feature type="compositionally biased region" description="Polar residues" evidence="10">
    <location>
        <begin position="547"/>
        <end position="556"/>
    </location>
</feature>
<keyword evidence="5 8" id="KW-0274">FAD</keyword>
<comment type="similarity">
    <text evidence="3">Belongs to the flavoprotein pyridine nucleotide cytochrome reductase family.</text>
</comment>
<evidence type="ECO:0000256" key="7">
    <source>
        <dbReference type="ARBA" id="ARBA00023136"/>
    </source>
</evidence>
<evidence type="ECO:0000256" key="1">
    <source>
        <dbReference type="ARBA" id="ARBA00001974"/>
    </source>
</evidence>
<evidence type="ECO:0000313" key="12">
    <source>
        <dbReference type="EMBL" id="VVT49268.1"/>
    </source>
</evidence>
<feature type="binding site" evidence="8">
    <location>
        <position position="286"/>
    </location>
    <ligand>
        <name>FAD</name>
        <dbReference type="ChEBI" id="CHEBI:57692"/>
    </ligand>
</feature>
<evidence type="ECO:0000256" key="6">
    <source>
        <dbReference type="ARBA" id="ARBA00023002"/>
    </source>
</evidence>
<dbReference type="GO" id="GO:0005739">
    <property type="term" value="C:mitochondrion"/>
    <property type="evidence" value="ECO:0007669"/>
    <property type="project" value="TreeGrafter"/>
</dbReference>
<evidence type="ECO:0000256" key="5">
    <source>
        <dbReference type="ARBA" id="ARBA00022827"/>
    </source>
</evidence>
<feature type="binding site" evidence="8">
    <location>
        <position position="295"/>
    </location>
    <ligand>
        <name>FAD</name>
        <dbReference type="ChEBI" id="CHEBI:57692"/>
    </ligand>
</feature>
<feature type="compositionally biased region" description="Polar residues" evidence="10">
    <location>
        <begin position="59"/>
        <end position="73"/>
    </location>
</feature>
<dbReference type="Gene3D" id="2.40.30.10">
    <property type="entry name" value="Translation factors"/>
    <property type="match status" value="1"/>
</dbReference>
<evidence type="ECO:0000256" key="4">
    <source>
        <dbReference type="ARBA" id="ARBA00022630"/>
    </source>
</evidence>
<proteinExistence type="inferred from homology"/>
<dbReference type="InterPro" id="IPR001834">
    <property type="entry name" value="CBR-like"/>
</dbReference>
<feature type="compositionally biased region" description="Basic and acidic residues" evidence="10">
    <location>
        <begin position="42"/>
        <end position="55"/>
    </location>
</feature>